<comment type="similarity">
    <text evidence="2">Belongs to the bZIP family.</text>
</comment>
<evidence type="ECO:0000313" key="10">
    <source>
        <dbReference type="EMBL" id="KAJ9542638.1"/>
    </source>
</evidence>
<evidence type="ECO:0000256" key="7">
    <source>
        <dbReference type="SAM" id="Coils"/>
    </source>
</evidence>
<reference evidence="10" key="1">
    <citation type="submission" date="2023-03" db="EMBL/GenBank/DDBJ databases">
        <title>Chromosome-scale reference genome and RAD-based genetic map of yellow starthistle (Centaurea solstitialis) reveal putative structural variation and QTLs associated with invader traits.</title>
        <authorList>
            <person name="Reatini B."/>
            <person name="Cang F.A."/>
            <person name="Jiang Q."/>
            <person name="Mckibben M.T.W."/>
            <person name="Barker M.S."/>
            <person name="Rieseberg L.H."/>
            <person name="Dlugosch K.M."/>
        </authorList>
    </citation>
    <scope>NUCLEOTIDE SEQUENCE</scope>
    <source>
        <strain evidence="10">CAN-66</strain>
        <tissue evidence="10">Leaf</tissue>
    </source>
</reference>
<keyword evidence="3" id="KW-0805">Transcription regulation</keyword>
<comment type="subcellular location">
    <subcellularLocation>
        <location evidence="1">Nucleus</location>
    </subcellularLocation>
</comment>
<evidence type="ECO:0000256" key="5">
    <source>
        <dbReference type="ARBA" id="ARBA00023163"/>
    </source>
</evidence>
<dbReference type="PANTHER" id="PTHR45967">
    <property type="entry name" value="G-BOX-BINDING FACTOR 3-RELATED"/>
    <property type="match status" value="1"/>
</dbReference>
<dbReference type="SMART" id="SM00338">
    <property type="entry name" value="BRLZ"/>
    <property type="match status" value="1"/>
</dbReference>
<dbReference type="GO" id="GO:0003700">
    <property type="term" value="F:DNA-binding transcription factor activity"/>
    <property type="evidence" value="ECO:0007669"/>
    <property type="project" value="InterPro"/>
</dbReference>
<keyword evidence="11" id="KW-1185">Reference proteome</keyword>
<sequence length="441" mass="48800">MDDIRASTTTPMAVDLVKIEMEAAEALAGLSHFPPNSSQPVSNNSSFPKCSSYQEYIFYVICQNLAGFEHLFCVNEQDAANLTLKKPEKSGILTSKQVKDEQGTDLRLNPPAYPTNCATTGRKSRQNLTEAEIEARKIRRVLANRESARQTIHRRQAIFEELTRKAVDLAWENEKLKREKEMASKKYDSLKTKNECLKAQMTKVMNIEAGEESNATNEPTVSASSTNSPFIVYNQPPFLPLVWPNPVQLQCGGIVFPSSSSCEEGSSIGSSPVYLLPYPWLVTTSLPQTQNGGSGSGNDHHNGRHHSFNLNDKPKESSSECQQFFPEKAVNEGSRSNDSHGREGFPPDGGGGGRTTTMADSKDSMAPVSCVNNSNLIKEDDDDDVKGSRVRVGDCEQIPVMWSAGNKRVGDSAAAEARKRRKELTRLKNNNFHCRQLRIMH</sequence>
<dbReference type="SUPFAM" id="SSF57959">
    <property type="entry name" value="Leucine zipper domain"/>
    <property type="match status" value="1"/>
</dbReference>
<evidence type="ECO:0000256" key="3">
    <source>
        <dbReference type="ARBA" id="ARBA00023015"/>
    </source>
</evidence>
<dbReference type="CDD" id="cd14702">
    <property type="entry name" value="bZIP_plant_GBF1"/>
    <property type="match status" value="1"/>
</dbReference>
<accession>A0AA38SHV1</accession>
<protein>
    <recommendedName>
        <fullName evidence="9">BZIP domain-containing protein</fullName>
    </recommendedName>
</protein>
<dbReference type="PROSITE" id="PS50217">
    <property type="entry name" value="BZIP"/>
    <property type="match status" value="1"/>
</dbReference>
<dbReference type="InterPro" id="IPR044827">
    <property type="entry name" value="GBF-like"/>
</dbReference>
<feature type="compositionally biased region" description="Basic and acidic residues" evidence="8">
    <location>
        <begin position="335"/>
        <end position="345"/>
    </location>
</feature>
<keyword evidence="4" id="KW-0238">DNA-binding</keyword>
<comment type="caution">
    <text evidence="10">The sequence shown here is derived from an EMBL/GenBank/DDBJ whole genome shotgun (WGS) entry which is preliminary data.</text>
</comment>
<dbReference type="EMBL" id="JARYMX010000007">
    <property type="protein sequence ID" value="KAJ9542638.1"/>
    <property type="molecule type" value="Genomic_DNA"/>
</dbReference>
<proteinExistence type="inferred from homology"/>
<dbReference type="InterPro" id="IPR046347">
    <property type="entry name" value="bZIP_sf"/>
</dbReference>
<gene>
    <name evidence="10" type="ORF">OSB04_029144</name>
</gene>
<dbReference type="GO" id="GO:0043565">
    <property type="term" value="F:sequence-specific DNA binding"/>
    <property type="evidence" value="ECO:0007669"/>
    <property type="project" value="InterPro"/>
</dbReference>
<organism evidence="10 11">
    <name type="scientific">Centaurea solstitialis</name>
    <name type="common">yellow star-thistle</name>
    <dbReference type="NCBI Taxonomy" id="347529"/>
    <lineage>
        <taxon>Eukaryota</taxon>
        <taxon>Viridiplantae</taxon>
        <taxon>Streptophyta</taxon>
        <taxon>Embryophyta</taxon>
        <taxon>Tracheophyta</taxon>
        <taxon>Spermatophyta</taxon>
        <taxon>Magnoliopsida</taxon>
        <taxon>eudicotyledons</taxon>
        <taxon>Gunneridae</taxon>
        <taxon>Pentapetalae</taxon>
        <taxon>asterids</taxon>
        <taxon>campanulids</taxon>
        <taxon>Asterales</taxon>
        <taxon>Asteraceae</taxon>
        <taxon>Carduoideae</taxon>
        <taxon>Cardueae</taxon>
        <taxon>Centaureinae</taxon>
        <taxon>Centaurea</taxon>
    </lineage>
</organism>
<dbReference type="PANTHER" id="PTHR45967:SF28">
    <property type="entry name" value="BASIC-LEUCINE ZIPPER (BZIP) TRANSCRIPTION FACTOR FAMILY PROTEIN"/>
    <property type="match status" value="1"/>
</dbReference>
<evidence type="ECO:0000259" key="9">
    <source>
        <dbReference type="PROSITE" id="PS50217"/>
    </source>
</evidence>
<evidence type="ECO:0000256" key="8">
    <source>
        <dbReference type="SAM" id="MobiDB-lite"/>
    </source>
</evidence>
<keyword evidence="5" id="KW-0804">Transcription</keyword>
<dbReference type="Pfam" id="PF00170">
    <property type="entry name" value="bZIP_1"/>
    <property type="match status" value="1"/>
</dbReference>
<evidence type="ECO:0000256" key="1">
    <source>
        <dbReference type="ARBA" id="ARBA00004123"/>
    </source>
</evidence>
<dbReference type="GO" id="GO:0005634">
    <property type="term" value="C:nucleus"/>
    <property type="evidence" value="ECO:0007669"/>
    <property type="project" value="UniProtKB-SubCell"/>
</dbReference>
<dbReference type="Proteomes" id="UP001172457">
    <property type="component" value="Chromosome 7"/>
</dbReference>
<dbReference type="InterPro" id="IPR045314">
    <property type="entry name" value="bZIP_plant_GBF1"/>
</dbReference>
<evidence type="ECO:0000256" key="4">
    <source>
        <dbReference type="ARBA" id="ARBA00023125"/>
    </source>
</evidence>
<evidence type="ECO:0000313" key="11">
    <source>
        <dbReference type="Proteomes" id="UP001172457"/>
    </source>
</evidence>
<feature type="domain" description="BZIP" evidence="9">
    <location>
        <begin position="134"/>
        <end position="197"/>
    </location>
</feature>
<evidence type="ECO:0000256" key="6">
    <source>
        <dbReference type="ARBA" id="ARBA00023242"/>
    </source>
</evidence>
<dbReference type="AlphaFoldDB" id="A0AA38SHV1"/>
<keyword evidence="6" id="KW-0539">Nucleus</keyword>
<evidence type="ECO:0000256" key="2">
    <source>
        <dbReference type="ARBA" id="ARBA00007163"/>
    </source>
</evidence>
<keyword evidence="7" id="KW-0175">Coiled coil</keyword>
<feature type="coiled-coil region" evidence="7">
    <location>
        <begin position="159"/>
        <end position="200"/>
    </location>
</feature>
<dbReference type="InterPro" id="IPR004827">
    <property type="entry name" value="bZIP"/>
</dbReference>
<name>A0AA38SHV1_9ASTR</name>
<feature type="region of interest" description="Disordered" evidence="8">
    <location>
        <begin position="286"/>
        <end position="367"/>
    </location>
</feature>